<comment type="caution">
    <text evidence="1">The sequence shown here is derived from an EMBL/GenBank/DDBJ whole genome shotgun (WGS) entry which is preliminary data.</text>
</comment>
<protein>
    <submittedName>
        <fullName evidence="1">Uncharacterized protein</fullName>
    </submittedName>
</protein>
<accession>A0A0F9DTP1</accession>
<gene>
    <name evidence="1" type="ORF">LCGC14_2449250</name>
</gene>
<reference evidence="1" key="1">
    <citation type="journal article" date="2015" name="Nature">
        <title>Complex archaea that bridge the gap between prokaryotes and eukaryotes.</title>
        <authorList>
            <person name="Spang A."/>
            <person name="Saw J.H."/>
            <person name="Jorgensen S.L."/>
            <person name="Zaremba-Niedzwiedzka K."/>
            <person name="Martijn J."/>
            <person name="Lind A.E."/>
            <person name="van Eijk R."/>
            <person name="Schleper C."/>
            <person name="Guy L."/>
            <person name="Ettema T.J."/>
        </authorList>
    </citation>
    <scope>NUCLEOTIDE SEQUENCE</scope>
</reference>
<sequence length="27" mass="3098">KDELNWIKRKKGVVPKFEPINSIGTIS</sequence>
<dbReference type="AlphaFoldDB" id="A0A0F9DTP1"/>
<organism evidence="1">
    <name type="scientific">marine sediment metagenome</name>
    <dbReference type="NCBI Taxonomy" id="412755"/>
    <lineage>
        <taxon>unclassified sequences</taxon>
        <taxon>metagenomes</taxon>
        <taxon>ecological metagenomes</taxon>
    </lineage>
</organism>
<dbReference type="EMBL" id="LAZR01037870">
    <property type="protein sequence ID" value="KKL21056.1"/>
    <property type="molecule type" value="Genomic_DNA"/>
</dbReference>
<feature type="non-terminal residue" evidence="1">
    <location>
        <position position="1"/>
    </location>
</feature>
<evidence type="ECO:0000313" key="1">
    <source>
        <dbReference type="EMBL" id="KKL21056.1"/>
    </source>
</evidence>
<proteinExistence type="predicted"/>
<name>A0A0F9DTP1_9ZZZZ</name>